<dbReference type="Pfam" id="PF01738">
    <property type="entry name" value="DLH"/>
    <property type="match status" value="1"/>
</dbReference>
<accession>A0A852VQI0</accession>
<evidence type="ECO:0000313" key="3">
    <source>
        <dbReference type="Proteomes" id="UP000554054"/>
    </source>
</evidence>
<feature type="domain" description="Dienelactone hydrolase" evidence="1">
    <location>
        <begin position="4"/>
        <end position="194"/>
    </location>
</feature>
<dbReference type="RefSeq" id="WP_185990599.1">
    <property type="nucleotide sequence ID" value="NZ_JACCAE010000001.1"/>
</dbReference>
<keyword evidence="2" id="KW-0378">Hydrolase</keyword>
<dbReference type="InterPro" id="IPR029058">
    <property type="entry name" value="AB_hydrolase_fold"/>
</dbReference>
<dbReference type="Gene3D" id="3.40.50.1820">
    <property type="entry name" value="alpha/beta hydrolase"/>
    <property type="match status" value="1"/>
</dbReference>
<proteinExistence type="predicted"/>
<comment type="caution">
    <text evidence="2">The sequence shown here is derived from an EMBL/GenBank/DDBJ whole genome shotgun (WGS) entry which is preliminary data.</text>
</comment>
<dbReference type="Proteomes" id="UP000554054">
    <property type="component" value="Unassembled WGS sequence"/>
</dbReference>
<dbReference type="GO" id="GO:0016787">
    <property type="term" value="F:hydrolase activity"/>
    <property type="evidence" value="ECO:0007669"/>
    <property type="project" value="UniProtKB-KW"/>
</dbReference>
<keyword evidence="3" id="KW-1185">Reference proteome</keyword>
<dbReference type="SUPFAM" id="SSF53474">
    <property type="entry name" value="alpha/beta-Hydrolases"/>
    <property type="match status" value="1"/>
</dbReference>
<gene>
    <name evidence="2" type="ORF">BJY20_001102</name>
</gene>
<dbReference type="AlphaFoldDB" id="A0A852VQI0"/>
<dbReference type="EMBL" id="JACCAE010000001">
    <property type="protein sequence ID" value="NYF97710.1"/>
    <property type="molecule type" value="Genomic_DNA"/>
</dbReference>
<organism evidence="2 3">
    <name type="scientific">Janibacter cremeus</name>
    <dbReference type="NCBI Taxonomy" id="1285192"/>
    <lineage>
        <taxon>Bacteria</taxon>
        <taxon>Bacillati</taxon>
        <taxon>Actinomycetota</taxon>
        <taxon>Actinomycetes</taxon>
        <taxon>Micrococcales</taxon>
        <taxon>Intrasporangiaceae</taxon>
        <taxon>Janibacter</taxon>
    </lineage>
</organism>
<protein>
    <submittedName>
        <fullName evidence="2">Dienelactone hydrolase</fullName>
    </submittedName>
</protein>
<evidence type="ECO:0000259" key="1">
    <source>
        <dbReference type="Pfam" id="PF01738"/>
    </source>
</evidence>
<sequence length="199" mass="21313">MAHVLLFPSILGVRQGITDLANTLTDAGHDVTTVDPYDGQTFDDYPSGMARTKEIGEETLQVRGLEVAKGVGAPFVAVGFSVGAAIAQWVAAQCPDTARAVVMVGGGIPMHHLGATWPAGVAGEVHVTAGDPFHEEDRQFDAMIDEQLQEDVERAGGEFAYVEYQGEGHLFSDPSLGEYQPEEARIFTRRVVELVDSLG</sequence>
<evidence type="ECO:0000313" key="2">
    <source>
        <dbReference type="EMBL" id="NYF97710.1"/>
    </source>
</evidence>
<dbReference type="InterPro" id="IPR002925">
    <property type="entry name" value="Dienelactn_hydro"/>
</dbReference>
<name>A0A852VQI0_9MICO</name>
<reference evidence="2 3" key="1">
    <citation type="submission" date="2020-07" db="EMBL/GenBank/DDBJ databases">
        <title>Sequencing the genomes of 1000 actinobacteria strains.</title>
        <authorList>
            <person name="Klenk H.-P."/>
        </authorList>
    </citation>
    <scope>NUCLEOTIDE SEQUENCE [LARGE SCALE GENOMIC DNA]</scope>
    <source>
        <strain evidence="2 3">DSM 26154</strain>
    </source>
</reference>